<evidence type="ECO:0000259" key="16">
    <source>
        <dbReference type="PROSITE" id="PS50113"/>
    </source>
</evidence>
<evidence type="ECO:0000256" key="5">
    <source>
        <dbReference type="ARBA" id="ARBA00022741"/>
    </source>
</evidence>
<sequence>MWTRKINNLSFLLTTALGIFLVLLVIALGVSFYFAISDAQLASRKVFLTKQTELAARELELEIFRFEEDASSLFSFLEDEDLDEEDFQLDLPMAIRKLMNNYPGLVDTVWVNFPESTSFFTMTDRNDFISQPFDGFIRSKFQENSSLYRSNPEGLEMLFLLNLEDFSSRFVTNYYLNAEGGKFLLIGDQLIDIGPSALNTPIEFQAKDLLTIKNDIAIGLKGIYEVTWDQEGKPFNGVLVQYPFDFGGILENASMLFFIETEELTEGVYNTYLWLFFVLILLLLGTIVFFILSLNNNLKSQHQLEKSSKEISELFDQQNLLLKELKGFVYFHNHRGEMTRVSDEVEKILGSPKEDFIKAFLPNSSIREVNELQEIVSHALDSKKSVLDFEYDYIRPDQKKIRLKIFEKLIFDEKGRFNGGLGICTDITSQFEASQELVQSENRLRTVLENIPDIIFIYDNKGKVIDFHVKEKIPGWDGTALGKYLADLIPEDQKEETLQAFDTARNTGTIQSVNRKLELPSGSKYFELRYFPLDENRMMSVAKDITSQKIWEKGLIEAMSAADEASRAKSEFLANMSHEIRTPMNGLLGIIDLLELTQLTKDQKEYLEIIKNSGNSLLGIIKDILDYSKIEAGKIDINPFPAKPAEELEKQIQIFYGLASKKKIKLHKHISSDAYNQFDSDYIRINQVIINLVGNAVKFTPVGGIVSVSMDVEHIEGDLYYLKTEVKDSGIGIPEELIPSLTDPFFQVESSSTRSFQGTGLGLAIAKKIIELMGGELTITSKVGEGSIFSFSVLLTKVNAEFTEEIKSSTDERENWFGMGEEYPLRILLAEDNDLNLQLMKLMLDQLGYPFEIARNGLDALDMVMNHEFDLVLMDVQMPVMNGLEATKRIRETPDMENLFIIGLSANVFDEDQKKALESGMDDYLTKPIRLMALAKKLELFYHKKANLKA</sequence>
<dbReference type="SUPFAM" id="SSF55874">
    <property type="entry name" value="ATPase domain of HSP90 chaperone/DNA topoisomerase II/histidine kinase"/>
    <property type="match status" value="1"/>
</dbReference>
<dbReference type="FunFam" id="1.10.287.130:FF:000002">
    <property type="entry name" value="Two-component osmosensing histidine kinase"/>
    <property type="match status" value="1"/>
</dbReference>
<comment type="subunit">
    <text evidence="9">At low DSF concentrations, interacts with RpfF.</text>
</comment>
<dbReference type="Gene3D" id="3.30.565.10">
    <property type="entry name" value="Histidine kinase-like ATPase, C-terminal domain"/>
    <property type="match status" value="1"/>
</dbReference>
<dbReference type="InterPro" id="IPR000014">
    <property type="entry name" value="PAS"/>
</dbReference>
<dbReference type="InterPro" id="IPR035965">
    <property type="entry name" value="PAS-like_dom_sf"/>
</dbReference>
<feature type="domain" description="PAS" evidence="15">
    <location>
        <begin position="440"/>
        <end position="465"/>
    </location>
</feature>
<feature type="transmembrane region" description="Helical" evidence="12">
    <location>
        <begin position="272"/>
        <end position="294"/>
    </location>
</feature>
<dbReference type="CDD" id="cd16922">
    <property type="entry name" value="HATPase_EvgS-ArcB-TorS-like"/>
    <property type="match status" value="1"/>
</dbReference>
<dbReference type="Gene3D" id="1.10.287.130">
    <property type="match status" value="1"/>
</dbReference>
<dbReference type="InterPro" id="IPR001789">
    <property type="entry name" value="Sig_transdc_resp-reg_receiver"/>
</dbReference>
<dbReference type="SMART" id="SM00388">
    <property type="entry name" value="HisKA"/>
    <property type="match status" value="1"/>
</dbReference>
<dbReference type="PRINTS" id="PR00344">
    <property type="entry name" value="BCTRLSENSOR"/>
</dbReference>
<dbReference type="RefSeq" id="WP_074223795.1">
    <property type="nucleotide sequence ID" value="NZ_FSRC01000001.1"/>
</dbReference>
<name>A0A1N6DLX2_9BACT</name>
<evidence type="ECO:0000256" key="2">
    <source>
        <dbReference type="ARBA" id="ARBA00012438"/>
    </source>
</evidence>
<proteinExistence type="predicted"/>
<dbReference type="Gene3D" id="3.40.50.2300">
    <property type="match status" value="1"/>
</dbReference>
<evidence type="ECO:0000259" key="14">
    <source>
        <dbReference type="PROSITE" id="PS50110"/>
    </source>
</evidence>
<dbReference type="SUPFAM" id="SSF47384">
    <property type="entry name" value="Homodimeric domain of signal transducing histidine kinase"/>
    <property type="match status" value="1"/>
</dbReference>
<dbReference type="PROSITE" id="PS50109">
    <property type="entry name" value="HIS_KIN"/>
    <property type="match status" value="1"/>
</dbReference>
<dbReference type="InterPro" id="IPR001610">
    <property type="entry name" value="PAC"/>
</dbReference>
<dbReference type="InterPro" id="IPR004358">
    <property type="entry name" value="Sig_transdc_His_kin-like_C"/>
</dbReference>
<keyword evidence="3 11" id="KW-0597">Phosphoprotein</keyword>
<dbReference type="SMART" id="SM00387">
    <property type="entry name" value="HATPase_c"/>
    <property type="match status" value="1"/>
</dbReference>
<dbReference type="PANTHER" id="PTHR45339:SF1">
    <property type="entry name" value="HYBRID SIGNAL TRANSDUCTION HISTIDINE KINASE J"/>
    <property type="match status" value="1"/>
</dbReference>
<evidence type="ECO:0000256" key="9">
    <source>
        <dbReference type="ARBA" id="ARBA00064003"/>
    </source>
</evidence>
<evidence type="ECO:0000313" key="18">
    <source>
        <dbReference type="Proteomes" id="UP000185221"/>
    </source>
</evidence>
<keyword evidence="4" id="KW-0808">Transferase</keyword>
<feature type="domain" description="Histidine kinase" evidence="13">
    <location>
        <begin position="575"/>
        <end position="797"/>
    </location>
</feature>
<dbReference type="SUPFAM" id="SSF55785">
    <property type="entry name" value="PYP-like sensor domain (PAS domain)"/>
    <property type="match status" value="2"/>
</dbReference>
<dbReference type="PANTHER" id="PTHR45339">
    <property type="entry name" value="HYBRID SIGNAL TRANSDUCTION HISTIDINE KINASE J"/>
    <property type="match status" value="1"/>
</dbReference>
<dbReference type="InterPro" id="IPR036097">
    <property type="entry name" value="HisK_dim/P_sf"/>
</dbReference>
<dbReference type="InterPro" id="IPR036890">
    <property type="entry name" value="HATPase_C_sf"/>
</dbReference>
<evidence type="ECO:0000259" key="15">
    <source>
        <dbReference type="PROSITE" id="PS50112"/>
    </source>
</evidence>
<dbReference type="GO" id="GO:0005524">
    <property type="term" value="F:ATP binding"/>
    <property type="evidence" value="ECO:0007669"/>
    <property type="project" value="UniProtKB-KW"/>
</dbReference>
<evidence type="ECO:0000256" key="6">
    <source>
        <dbReference type="ARBA" id="ARBA00022777"/>
    </source>
</evidence>
<keyword evidence="12" id="KW-0472">Membrane</keyword>
<dbReference type="InterPro" id="IPR011006">
    <property type="entry name" value="CheY-like_superfamily"/>
</dbReference>
<keyword evidence="8" id="KW-0902">Two-component regulatory system</keyword>
<dbReference type="InterPro" id="IPR005467">
    <property type="entry name" value="His_kinase_dom"/>
</dbReference>
<evidence type="ECO:0000256" key="7">
    <source>
        <dbReference type="ARBA" id="ARBA00022840"/>
    </source>
</evidence>
<dbReference type="PROSITE" id="PS50110">
    <property type="entry name" value="RESPONSE_REGULATORY"/>
    <property type="match status" value="1"/>
</dbReference>
<dbReference type="InterPro" id="IPR003661">
    <property type="entry name" value="HisK_dim/P_dom"/>
</dbReference>
<evidence type="ECO:0000256" key="10">
    <source>
        <dbReference type="ARBA" id="ARBA00068150"/>
    </source>
</evidence>
<dbReference type="PROSITE" id="PS50113">
    <property type="entry name" value="PAC"/>
    <property type="match status" value="1"/>
</dbReference>
<evidence type="ECO:0000256" key="3">
    <source>
        <dbReference type="ARBA" id="ARBA00022553"/>
    </source>
</evidence>
<comment type="catalytic activity">
    <reaction evidence="1">
        <text>ATP + protein L-histidine = ADP + protein N-phospho-L-histidine.</text>
        <dbReference type="EC" id="2.7.13.3"/>
    </reaction>
</comment>
<evidence type="ECO:0000259" key="13">
    <source>
        <dbReference type="PROSITE" id="PS50109"/>
    </source>
</evidence>
<dbReference type="SMART" id="SM00091">
    <property type="entry name" value="PAS"/>
    <property type="match status" value="2"/>
</dbReference>
<evidence type="ECO:0000256" key="8">
    <source>
        <dbReference type="ARBA" id="ARBA00023012"/>
    </source>
</evidence>
<dbReference type="Pfam" id="PF13426">
    <property type="entry name" value="PAS_9"/>
    <property type="match status" value="1"/>
</dbReference>
<dbReference type="CDD" id="cd00130">
    <property type="entry name" value="PAS"/>
    <property type="match status" value="2"/>
</dbReference>
<feature type="transmembrane region" description="Helical" evidence="12">
    <location>
        <begin position="12"/>
        <end position="36"/>
    </location>
</feature>
<keyword evidence="12" id="KW-1133">Transmembrane helix</keyword>
<keyword evidence="7" id="KW-0067">ATP-binding</keyword>
<dbReference type="FunFam" id="3.30.565.10:FF:000010">
    <property type="entry name" value="Sensor histidine kinase RcsC"/>
    <property type="match status" value="1"/>
</dbReference>
<dbReference type="SMART" id="SM00086">
    <property type="entry name" value="PAC"/>
    <property type="match status" value="1"/>
</dbReference>
<dbReference type="EMBL" id="FSRC01000001">
    <property type="protein sequence ID" value="SIN71673.1"/>
    <property type="molecule type" value="Genomic_DNA"/>
</dbReference>
<reference evidence="18" key="1">
    <citation type="submission" date="2016-11" db="EMBL/GenBank/DDBJ databases">
        <authorList>
            <person name="Varghese N."/>
            <person name="Submissions S."/>
        </authorList>
    </citation>
    <scope>NUCLEOTIDE SEQUENCE [LARGE SCALE GENOMIC DNA]</scope>
    <source>
        <strain evidence="18">DSM 15292</strain>
    </source>
</reference>
<keyword evidence="5" id="KW-0547">Nucleotide-binding</keyword>
<feature type="domain" description="Response regulatory" evidence="14">
    <location>
        <begin position="826"/>
        <end position="942"/>
    </location>
</feature>
<dbReference type="Proteomes" id="UP000185221">
    <property type="component" value="Unassembled WGS sequence"/>
</dbReference>
<evidence type="ECO:0000256" key="1">
    <source>
        <dbReference type="ARBA" id="ARBA00000085"/>
    </source>
</evidence>
<dbReference type="PROSITE" id="PS50112">
    <property type="entry name" value="PAS"/>
    <property type="match status" value="1"/>
</dbReference>
<evidence type="ECO:0000256" key="11">
    <source>
        <dbReference type="PROSITE-ProRule" id="PRU00169"/>
    </source>
</evidence>
<dbReference type="OrthoDB" id="9811889at2"/>
<dbReference type="NCBIfam" id="TIGR00229">
    <property type="entry name" value="sensory_box"/>
    <property type="match status" value="2"/>
</dbReference>
<dbReference type="InterPro" id="IPR003594">
    <property type="entry name" value="HATPase_dom"/>
</dbReference>
<keyword evidence="6" id="KW-0418">Kinase</keyword>
<dbReference type="CDD" id="cd00082">
    <property type="entry name" value="HisKA"/>
    <property type="match status" value="1"/>
</dbReference>
<dbReference type="SUPFAM" id="SSF52172">
    <property type="entry name" value="CheY-like"/>
    <property type="match status" value="1"/>
</dbReference>
<evidence type="ECO:0000256" key="12">
    <source>
        <dbReference type="SAM" id="Phobius"/>
    </source>
</evidence>
<dbReference type="SMART" id="SM00448">
    <property type="entry name" value="REC"/>
    <property type="match status" value="1"/>
</dbReference>
<gene>
    <name evidence="17" type="ORF">SAMN05444394_1107</name>
</gene>
<dbReference type="Pfam" id="PF02518">
    <property type="entry name" value="HATPase_c"/>
    <property type="match status" value="1"/>
</dbReference>
<protein>
    <recommendedName>
        <fullName evidence="10">Sensory/regulatory protein RpfC</fullName>
        <ecNumber evidence="2">2.7.13.3</ecNumber>
    </recommendedName>
</protein>
<dbReference type="Gene3D" id="3.30.450.20">
    <property type="entry name" value="PAS domain"/>
    <property type="match status" value="2"/>
</dbReference>
<dbReference type="Pfam" id="PF00512">
    <property type="entry name" value="HisKA"/>
    <property type="match status" value="1"/>
</dbReference>
<feature type="modified residue" description="4-aspartylphosphate" evidence="11">
    <location>
        <position position="875"/>
    </location>
</feature>
<keyword evidence="12" id="KW-0812">Transmembrane</keyword>
<feature type="domain" description="PAC" evidence="16">
    <location>
        <begin position="387"/>
        <end position="439"/>
    </location>
</feature>
<dbReference type="CDD" id="cd17546">
    <property type="entry name" value="REC_hyHK_CKI1_RcsC-like"/>
    <property type="match status" value="1"/>
</dbReference>
<evidence type="ECO:0000313" key="17">
    <source>
        <dbReference type="EMBL" id="SIN71673.1"/>
    </source>
</evidence>
<dbReference type="AlphaFoldDB" id="A0A1N6DLX2"/>
<organism evidence="17 18">
    <name type="scientific">Algoriphagus halophilus</name>
    <dbReference type="NCBI Taxonomy" id="226505"/>
    <lineage>
        <taxon>Bacteria</taxon>
        <taxon>Pseudomonadati</taxon>
        <taxon>Bacteroidota</taxon>
        <taxon>Cytophagia</taxon>
        <taxon>Cytophagales</taxon>
        <taxon>Cyclobacteriaceae</taxon>
        <taxon>Algoriphagus</taxon>
    </lineage>
</organism>
<dbReference type="EC" id="2.7.13.3" evidence="2"/>
<dbReference type="InterPro" id="IPR000700">
    <property type="entry name" value="PAS-assoc_C"/>
</dbReference>
<dbReference type="GO" id="GO:0000155">
    <property type="term" value="F:phosphorelay sensor kinase activity"/>
    <property type="evidence" value="ECO:0007669"/>
    <property type="project" value="InterPro"/>
</dbReference>
<evidence type="ECO:0000256" key="4">
    <source>
        <dbReference type="ARBA" id="ARBA00022679"/>
    </source>
</evidence>
<dbReference type="Pfam" id="PF00072">
    <property type="entry name" value="Response_reg"/>
    <property type="match status" value="1"/>
</dbReference>
<dbReference type="STRING" id="226505.SAMN05444394_1107"/>
<keyword evidence="18" id="KW-1185">Reference proteome</keyword>
<accession>A0A1N6DLX2</accession>